<feature type="compositionally biased region" description="Basic and acidic residues" evidence="1">
    <location>
        <begin position="130"/>
        <end position="139"/>
    </location>
</feature>
<gene>
    <name evidence="2" type="ORF">PIB30_060668</name>
</gene>
<proteinExistence type="predicted"/>
<name>A0ABU6XIU8_9FABA</name>
<protein>
    <submittedName>
        <fullName evidence="2">Uncharacterized protein</fullName>
    </submittedName>
</protein>
<evidence type="ECO:0000313" key="2">
    <source>
        <dbReference type="EMBL" id="MED6197852.1"/>
    </source>
</evidence>
<sequence length="146" mass="15984">KLFSVTQWEPIQEWIAVKCEVVQFQVYVKEFGGDVLSDQVHPKESSKPSESCSTCHSVEETPMMLVGDKANTDVEPLIEDAPNANLVSEQGCMEEGGGGMDREGERSGAYQEDNMSKGRFVGEDPSASKGEGKVQDEAQIKQNPVE</sequence>
<feature type="region of interest" description="Disordered" evidence="1">
    <location>
        <begin position="81"/>
        <end position="146"/>
    </location>
</feature>
<keyword evidence="3" id="KW-1185">Reference proteome</keyword>
<comment type="caution">
    <text evidence="2">The sequence shown here is derived from an EMBL/GenBank/DDBJ whole genome shotgun (WGS) entry which is preliminary data.</text>
</comment>
<dbReference type="Proteomes" id="UP001341840">
    <property type="component" value="Unassembled WGS sequence"/>
</dbReference>
<evidence type="ECO:0000313" key="3">
    <source>
        <dbReference type="Proteomes" id="UP001341840"/>
    </source>
</evidence>
<dbReference type="EMBL" id="JASCZI010211988">
    <property type="protein sequence ID" value="MED6197852.1"/>
    <property type="molecule type" value="Genomic_DNA"/>
</dbReference>
<evidence type="ECO:0000256" key="1">
    <source>
        <dbReference type="SAM" id="MobiDB-lite"/>
    </source>
</evidence>
<reference evidence="2 3" key="1">
    <citation type="journal article" date="2023" name="Plants (Basel)">
        <title>Bridging the Gap: Combining Genomics and Transcriptomics Approaches to Understand Stylosanthes scabra, an Orphan Legume from the Brazilian Caatinga.</title>
        <authorList>
            <person name="Ferreira-Neto J.R.C."/>
            <person name="da Silva M.D."/>
            <person name="Binneck E."/>
            <person name="de Melo N.F."/>
            <person name="da Silva R.H."/>
            <person name="de Melo A.L.T.M."/>
            <person name="Pandolfi V."/>
            <person name="Bustamante F.O."/>
            <person name="Brasileiro-Vidal A.C."/>
            <person name="Benko-Iseppon A.M."/>
        </authorList>
    </citation>
    <scope>NUCLEOTIDE SEQUENCE [LARGE SCALE GENOMIC DNA]</scope>
    <source>
        <tissue evidence="2">Leaves</tissue>
    </source>
</reference>
<feature type="non-terminal residue" evidence="2">
    <location>
        <position position="1"/>
    </location>
</feature>
<organism evidence="2 3">
    <name type="scientific">Stylosanthes scabra</name>
    <dbReference type="NCBI Taxonomy" id="79078"/>
    <lineage>
        <taxon>Eukaryota</taxon>
        <taxon>Viridiplantae</taxon>
        <taxon>Streptophyta</taxon>
        <taxon>Embryophyta</taxon>
        <taxon>Tracheophyta</taxon>
        <taxon>Spermatophyta</taxon>
        <taxon>Magnoliopsida</taxon>
        <taxon>eudicotyledons</taxon>
        <taxon>Gunneridae</taxon>
        <taxon>Pentapetalae</taxon>
        <taxon>rosids</taxon>
        <taxon>fabids</taxon>
        <taxon>Fabales</taxon>
        <taxon>Fabaceae</taxon>
        <taxon>Papilionoideae</taxon>
        <taxon>50 kb inversion clade</taxon>
        <taxon>dalbergioids sensu lato</taxon>
        <taxon>Dalbergieae</taxon>
        <taxon>Pterocarpus clade</taxon>
        <taxon>Stylosanthes</taxon>
    </lineage>
</organism>
<accession>A0ABU6XIU8</accession>